<evidence type="ECO:0000313" key="2">
    <source>
        <dbReference type="EMBL" id="MBB3992666.1"/>
    </source>
</evidence>
<comment type="caution">
    <text evidence="2">The sequence shown here is derived from an EMBL/GenBank/DDBJ whole genome shotgun (WGS) entry which is preliminary data.</text>
</comment>
<dbReference type="CDD" id="cd01918">
    <property type="entry name" value="HprK_C"/>
    <property type="match status" value="1"/>
</dbReference>
<dbReference type="Pfam" id="PF07475">
    <property type="entry name" value="Hpr_kinase_C"/>
    <property type="match status" value="1"/>
</dbReference>
<sequence length="142" mass="14895">MTDYSETVHATCVSLAGQGVLIIGPSGSGKSGLALQLIALGAILVADDRTILSVEEGRLIASPPAAIKGLIEARGVGILPVRHVAKVPLVLCVDMSRKEAERLPLRHSITMLDISLPSLHKVEAPYFPAAIHAYLTGQAQEA</sequence>
<organism evidence="2 3">
    <name type="scientific">Sulfitobacter undariae</name>
    <dbReference type="NCBI Taxonomy" id="1563671"/>
    <lineage>
        <taxon>Bacteria</taxon>
        <taxon>Pseudomonadati</taxon>
        <taxon>Pseudomonadota</taxon>
        <taxon>Alphaproteobacteria</taxon>
        <taxon>Rhodobacterales</taxon>
        <taxon>Roseobacteraceae</taxon>
        <taxon>Sulfitobacter</taxon>
    </lineage>
</organism>
<feature type="domain" description="HPr kinase/phosphorylase C-terminal" evidence="1">
    <location>
        <begin position="6"/>
        <end position="84"/>
    </location>
</feature>
<accession>A0A7W6E3A4</accession>
<dbReference type="InterPro" id="IPR011104">
    <property type="entry name" value="Hpr_kin/Pase_C"/>
</dbReference>
<dbReference type="SUPFAM" id="SSF53795">
    <property type="entry name" value="PEP carboxykinase-like"/>
    <property type="match status" value="1"/>
</dbReference>
<evidence type="ECO:0000259" key="1">
    <source>
        <dbReference type="Pfam" id="PF07475"/>
    </source>
</evidence>
<keyword evidence="2" id="KW-0808">Transferase</keyword>
<keyword evidence="3" id="KW-1185">Reference proteome</keyword>
<dbReference type="Gene3D" id="3.40.50.300">
    <property type="entry name" value="P-loop containing nucleotide triphosphate hydrolases"/>
    <property type="match status" value="1"/>
</dbReference>
<dbReference type="InterPro" id="IPR027417">
    <property type="entry name" value="P-loop_NTPase"/>
</dbReference>
<dbReference type="RefSeq" id="WP_184562024.1">
    <property type="nucleotide sequence ID" value="NZ_JACIEI010000001.1"/>
</dbReference>
<keyword evidence="2" id="KW-0418">Kinase</keyword>
<protein>
    <submittedName>
        <fullName evidence="2">HPr kinase/phosphorylase</fullName>
        <ecNumber evidence="2">2.7.11.-</ecNumber>
        <ecNumber evidence="2">2.7.4.-</ecNumber>
    </submittedName>
</protein>
<dbReference type="EC" id="2.7.11.-" evidence="2"/>
<dbReference type="GO" id="GO:0006109">
    <property type="term" value="P:regulation of carbohydrate metabolic process"/>
    <property type="evidence" value="ECO:0007669"/>
    <property type="project" value="InterPro"/>
</dbReference>
<proteinExistence type="predicted"/>
<dbReference type="Proteomes" id="UP000530268">
    <property type="component" value="Unassembled WGS sequence"/>
</dbReference>
<reference evidence="2 3" key="1">
    <citation type="submission" date="2020-08" db="EMBL/GenBank/DDBJ databases">
        <title>Genomic Encyclopedia of Type Strains, Phase IV (KMG-IV): sequencing the most valuable type-strain genomes for metagenomic binning, comparative biology and taxonomic classification.</title>
        <authorList>
            <person name="Goeker M."/>
        </authorList>
    </citation>
    <scope>NUCLEOTIDE SEQUENCE [LARGE SCALE GENOMIC DNA]</scope>
    <source>
        <strain evidence="2 3">DSM 102234</strain>
    </source>
</reference>
<evidence type="ECO:0000313" key="3">
    <source>
        <dbReference type="Proteomes" id="UP000530268"/>
    </source>
</evidence>
<dbReference type="GO" id="GO:0000155">
    <property type="term" value="F:phosphorelay sensor kinase activity"/>
    <property type="evidence" value="ECO:0007669"/>
    <property type="project" value="InterPro"/>
</dbReference>
<dbReference type="AlphaFoldDB" id="A0A7W6E3A4"/>
<name>A0A7W6E3A4_9RHOB</name>
<gene>
    <name evidence="2" type="ORF">GGR95_000285</name>
</gene>
<dbReference type="EMBL" id="JACIEI010000001">
    <property type="protein sequence ID" value="MBB3992666.1"/>
    <property type="molecule type" value="Genomic_DNA"/>
</dbReference>
<dbReference type="EC" id="2.7.4.-" evidence="2"/>
<dbReference type="GO" id="GO:0005524">
    <property type="term" value="F:ATP binding"/>
    <property type="evidence" value="ECO:0007669"/>
    <property type="project" value="InterPro"/>
</dbReference>